<comment type="caution">
    <text evidence="2">The sequence shown here is derived from an EMBL/GenBank/DDBJ whole genome shotgun (WGS) entry which is preliminary data.</text>
</comment>
<proteinExistence type="predicted"/>
<evidence type="ECO:0000256" key="1">
    <source>
        <dbReference type="SAM" id="MobiDB-lite"/>
    </source>
</evidence>
<feature type="region of interest" description="Disordered" evidence="1">
    <location>
        <begin position="221"/>
        <end position="284"/>
    </location>
</feature>
<dbReference type="EMBL" id="JAKOGI010000616">
    <property type="protein sequence ID" value="KAJ8432315.1"/>
    <property type="molecule type" value="Genomic_DNA"/>
</dbReference>
<dbReference type="Proteomes" id="UP001153076">
    <property type="component" value="Unassembled WGS sequence"/>
</dbReference>
<dbReference type="AlphaFoldDB" id="A0A9Q1Q8V0"/>
<sequence length="284" mass="30993">MYWMVMMKWFGKLKGNHEEGALVIDDVHSLDEDYPYCTEEAATNEQLEVTPAEEPTVEESAVEQSTEESAEEVLAVDVSPLEGPAVDIAKPKHPSPQVLPSVDTPIGVPSESVHFTMDVHITNTETSYTDDDSESSDSVEDHSAADTIEARVTAANVVGVDQLLPRDADGDAEPCSMTEAGTAEVESLVEDGSGSWTNEKDVMVSSSSTDAKPTVTVADWYKRRPRTTRAARFQSSPYVIPTNQHRQEMHRKGSSVASPGKRRENGCTNVQDMGDIPPTQEVRP</sequence>
<protein>
    <submittedName>
        <fullName evidence="2">Uncharacterized protein</fullName>
    </submittedName>
</protein>
<evidence type="ECO:0000313" key="2">
    <source>
        <dbReference type="EMBL" id="KAJ8432315.1"/>
    </source>
</evidence>
<evidence type="ECO:0000313" key="3">
    <source>
        <dbReference type="Proteomes" id="UP001153076"/>
    </source>
</evidence>
<feature type="compositionally biased region" description="Polar residues" evidence="1">
    <location>
        <begin position="233"/>
        <end position="244"/>
    </location>
</feature>
<reference evidence="2" key="1">
    <citation type="submission" date="2022-04" db="EMBL/GenBank/DDBJ databases">
        <title>Carnegiea gigantea Genome sequencing and assembly v2.</title>
        <authorList>
            <person name="Copetti D."/>
            <person name="Sanderson M.J."/>
            <person name="Burquez A."/>
            <person name="Wojciechowski M.F."/>
        </authorList>
    </citation>
    <scope>NUCLEOTIDE SEQUENCE</scope>
    <source>
        <strain evidence="2">SGP5-SGP5p</strain>
        <tissue evidence="2">Aerial part</tissue>
    </source>
</reference>
<gene>
    <name evidence="2" type="ORF">Cgig2_027435</name>
</gene>
<accession>A0A9Q1Q8V0</accession>
<organism evidence="2 3">
    <name type="scientific">Carnegiea gigantea</name>
    <dbReference type="NCBI Taxonomy" id="171969"/>
    <lineage>
        <taxon>Eukaryota</taxon>
        <taxon>Viridiplantae</taxon>
        <taxon>Streptophyta</taxon>
        <taxon>Embryophyta</taxon>
        <taxon>Tracheophyta</taxon>
        <taxon>Spermatophyta</taxon>
        <taxon>Magnoliopsida</taxon>
        <taxon>eudicotyledons</taxon>
        <taxon>Gunneridae</taxon>
        <taxon>Pentapetalae</taxon>
        <taxon>Caryophyllales</taxon>
        <taxon>Cactineae</taxon>
        <taxon>Cactaceae</taxon>
        <taxon>Cactoideae</taxon>
        <taxon>Echinocereeae</taxon>
        <taxon>Carnegiea</taxon>
    </lineage>
</organism>
<name>A0A9Q1Q8V0_9CARY</name>
<keyword evidence="3" id="KW-1185">Reference proteome</keyword>